<evidence type="ECO:0000313" key="3">
    <source>
        <dbReference type="Proteomes" id="UP000319210"/>
    </source>
</evidence>
<dbReference type="Proteomes" id="UP000319210">
    <property type="component" value="Unassembled WGS sequence"/>
</dbReference>
<keyword evidence="3" id="KW-1185">Reference proteome</keyword>
<dbReference type="EMBL" id="BJMM01000025">
    <property type="protein sequence ID" value="GEB51899.1"/>
    <property type="molecule type" value="Genomic_DNA"/>
</dbReference>
<name>A0A4Y3R3M9_STRCI</name>
<evidence type="ECO:0000313" key="2">
    <source>
        <dbReference type="EMBL" id="GEB51899.1"/>
    </source>
</evidence>
<feature type="region of interest" description="Disordered" evidence="1">
    <location>
        <begin position="96"/>
        <end position="116"/>
    </location>
</feature>
<dbReference type="AlphaFoldDB" id="A0A4Y3R3M9"/>
<organism evidence="2 3">
    <name type="scientific">Streptomyces cacaoi</name>
    <dbReference type="NCBI Taxonomy" id="1898"/>
    <lineage>
        <taxon>Bacteria</taxon>
        <taxon>Bacillati</taxon>
        <taxon>Actinomycetota</taxon>
        <taxon>Actinomycetes</taxon>
        <taxon>Kitasatosporales</taxon>
        <taxon>Streptomycetaceae</taxon>
        <taxon>Streptomyces</taxon>
    </lineage>
</organism>
<comment type="caution">
    <text evidence="2">The sequence shown here is derived from an EMBL/GenBank/DDBJ whole genome shotgun (WGS) entry which is preliminary data.</text>
</comment>
<feature type="compositionally biased region" description="Low complexity" evidence="1">
    <location>
        <begin position="96"/>
        <end position="109"/>
    </location>
</feature>
<feature type="compositionally biased region" description="Polar residues" evidence="1">
    <location>
        <begin position="61"/>
        <end position="72"/>
    </location>
</feature>
<proteinExistence type="predicted"/>
<protein>
    <submittedName>
        <fullName evidence="2">Uncharacterized protein</fullName>
    </submittedName>
</protein>
<evidence type="ECO:0000256" key="1">
    <source>
        <dbReference type="SAM" id="MobiDB-lite"/>
    </source>
</evidence>
<gene>
    <name evidence="2" type="ORF">SCA03_44500</name>
</gene>
<sequence>MVNASNASRVPNELTAYAAHSHPNRRPRDRPATLPGMLHLRPARTPRGPRPVRDPDIQASGPPTGQTTASRSAHNRRLCTWDVRADLAAVRTRVTTADTGRFRDAAPTPARTPPGV</sequence>
<reference evidence="2 3" key="1">
    <citation type="submission" date="2019-06" db="EMBL/GenBank/DDBJ databases">
        <title>Whole genome shotgun sequence of Streptomyces cacaoi subsp. cacaoi NBRC 12748.</title>
        <authorList>
            <person name="Hosoyama A."/>
            <person name="Uohara A."/>
            <person name="Ohji S."/>
            <person name="Ichikawa N."/>
        </authorList>
    </citation>
    <scope>NUCLEOTIDE SEQUENCE [LARGE SCALE GENOMIC DNA]</scope>
    <source>
        <strain evidence="2 3">NBRC 12748</strain>
    </source>
</reference>
<feature type="region of interest" description="Disordered" evidence="1">
    <location>
        <begin position="1"/>
        <end position="75"/>
    </location>
</feature>
<accession>A0A4Y3R3M9</accession>